<dbReference type="PANTHER" id="PTHR31356:SF66">
    <property type="entry name" value="CATALASE-PEROXIDASE"/>
    <property type="match status" value="1"/>
</dbReference>
<protein>
    <recommendedName>
        <fullName evidence="7">Peroxidase</fullName>
        <ecNumber evidence="7">1.11.1.-</ecNumber>
    </recommendedName>
</protein>
<evidence type="ECO:0000256" key="2">
    <source>
        <dbReference type="ARBA" id="ARBA00022559"/>
    </source>
</evidence>
<proteinExistence type="inferred from homology"/>
<feature type="domain" description="Plant heme peroxidase family profile" evidence="8">
    <location>
        <begin position="1"/>
        <end position="72"/>
    </location>
</feature>
<dbReference type="SUPFAM" id="SSF48113">
    <property type="entry name" value="Heme-dependent peroxidases"/>
    <property type="match status" value="1"/>
</dbReference>
<evidence type="ECO:0000256" key="3">
    <source>
        <dbReference type="ARBA" id="ARBA00022617"/>
    </source>
</evidence>
<evidence type="ECO:0000256" key="6">
    <source>
        <dbReference type="PIRSR" id="PIRSR601621-2"/>
    </source>
</evidence>
<dbReference type="GO" id="GO:0004601">
    <property type="term" value="F:peroxidase activity"/>
    <property type="evidence" value="ECO:0007669"/>
    <property type="project" value="UniProtKB-KW"/>
</dbReference>
<keyword evidence="2 7" id="KW-0575">Peroxidase</keyword>
<feature type="binding site" evidence="6">
    <location>
        <position position="96"/>
    </location>
    <ligand>
        <name>Ca(2+)</name>
        <dbReference type="ChEBI" id="CHEBI:29108"/>
        <label>2</label>
    </ligand>
</feature>
<keyword evidence="6" id="KW-0408">Iron</keyword>
<comment type="caution">
    <text evidence="9">The sequence shown here is derived from an EMBL/GenBank/DDBJ whole genome shotgun (WGS) entry which is preliminary data.</text>
</comment>
<dbReference type="PANTHER" id="PTHR31356">
    <property type="entry name" value="THYLAKOID LUMENAL 29 KDA PROTEIN, CHLOROPLASTIC-RELATED"/>
    <property type="match status" value="1"/>
</dbReference>
<dbReference type="InterPro" id="IPR010255">
    <property type="entry name" value="Haem_peroxidase_sf"/>
</dbReference>
<keyword evidence="6 7" id="KW-0106">Calcium</keyword>
<dbReference type="Gene3D" id="1.10.420.10">
    <property type="entry name" value="Peroxidase, domain 2"/>
    <property type="match status" value="1"/>
</dbReference>
<keyword evidence="4 7" id="KW-0560">Oxidoreductase</keyword>
<dbReference type="PROSITE" id="PS50873">
    <property type="entry name" value="PEROXIDASE_4"/>
    <property type="match status" value="1"/>
</dbReference>
<feature type="binding site" description="axial binding residue" evidence="6">
    <location>
        <position position="71"/>
    </location>
    <ligand>
        <name>heme b</name>
        <dbReference type="ChEBI" id="CHEBI:60344"/>
    </ligand>
    <ligandPart>
        <name>Fe</name>
        <dbReference type="ChEBI" id="CHEBI:18248"/>
    </ligandPart>
</feature>
<keyword evidence="3 6" id="KW-0349">Heme</keyword>
<dbReference type="GO" id="GO:0020037">
    <property type="term" value="F:heme binding"/>
    <property type="evidence" value="ECO:0007669"/>
    <property type="project" value="UniProtKB-UniRule"/>
</dbReference>
<dbReference type="Pfam" id="PF00141">
    <property type="entry name" value="peroxidase"/>
    <property type="match status" value="1"/>
</dbReference>
<dbReference type="Proteomes" id="UP000076837">
    <property type="component" value="Unassembled WGS sequence"/>
</dbReference>
<dbReference type="PRINTS" id="PR00462">
    <property type="entry name" value="LIGNINASE"/>
</dbReference>
<evidence type="ECO:0000256" key="1">
    <source>
        <dbReference type="ARBA" id="ARBA00006089"/>
    </source>
</evidence>
<evidence type="ECO:0000313" key="10">
    <source>
        <dbReference type="Proteomes" id="UP000076837"/>
    </source>
</evidence>
<keyword evidence="5" id="KW-0325">Glycoprotein</keyword>
<dbReference type="GO" id="GO:0034599">
    <property type="term" value="P:cellular response to oxidative stress"/>
    <property type="evidence" value="ECO:0007669"/>
    <property type="project" value="InterPro"/>
</dbReference>
<dbReference type="InterPro" id="IPR001621">
    <property type="entry name" value="Ligninase"/>
</dbReference>
<evidence type="ECO:0000313" key="9">
    <source>
        <dbReference type="EMBL" id="KZM21967.1"/>
    </source>
</evidence>
<evidence type="ECO:0000259" key="8">
    <source>
        <dbReference type="PROSITE" id="PS50873"/>
    </source>
</evidence>
<evidence type="ECO:0000256" key="7">
    <source>
        <dbReference type="RuleBase" id="RU363051"/>
    </source>
</evidence>
<comment type="similarity">
    <text evidence="1 7">Belongs to the peroxidase family. Ligninase subfamily.</text>
</comment>
<dbReference type="InterPro" id="IPR044831">
    <property type="entry name" value="Ccp1-like"/>
</dbReference>
<feature type="binding site" evidence="6">
    <location>
        <position position="89"/>
    </location>
    <ligand>
        <name>Ca(2+)</name>
        <dbReference type="ChEBI" id="CHEBI:29108"/>
        <label>2</label>
    </ligand>
</feature>
<keyword evidence="6 7" id="KW-0479">Metal-binding</keyword>
<gene>
    <name evidence="9" type="ORF">ST47_g6891</name>
</gene>
<dbReference type="EMBL" id="JYNV01000230">
    <property type="protein sequence ID" value="KZM21967.1"/>
    <property type="molecule type" value="Genomic_DNA"/>
</dbReference>
<dbReference type="EC" id="1.11.1.-" evidence="7"/>
<dbReference type="GO" id="GO:0000302">
    <property type="term" value="P:response to reactive oxygen species"/>
    <property type="evidence" value="ECO:0007669"/>
    <property type="project" value="TreeGrafter"/>
</dbReference>
<reference evidence="9 10" key="1">
    <citation type="journal article" date="2016" name="Sci. Rep.">
        <title>Draft genome sequencing and secretome analysis of fungal phytopathogen Ascochyta rabiei provides insight into the necrotrophic effector repertoire.</title>
        <authorList>
            <person name="Verma S."/>
            <person name="Gazara R.K."/>
            <person name="Nizam S."/>
            <person name="Parween S."/>
            <person name="Chattopadhyay D."/>
            <person name="Verma P.K."/>
        </authorList>
    </citation>
    <scope>NUCLEOTIDE SEQUENCE [LARGE SCALE GENOMIC DNA]</scope>
    <source>
        <strain evidence="9 10">ArDII</strain>
    </source>
</reference>
<name>A0A163BT83_DIDRA</name>
<organism evidence="9 10">
    <name type="scientific">Didymella rabiei</name>
    <name type="common">Chickpea ascochyta blight fungus</name>
    <name type="synonym">Mycosphaerella rabiei</name>
    <dbReference type="NCBI Taxonomy" id="5454"/>
    <lineage>
        <taxon>Eukaryota</taxon>
        <taxon>Fungi</taxon>
        <taxon>Dikarya</taxon>
        <taxon>Ascomycota</taxon>
        <taxon>Pezizomycotina</taxon>
        <taxon>Dothideomycetes</taxon>
        <taxon>Pleosporomycetidae</taxon>
        <taxon>Pleosporales</taxon>
        <taxon>Pleosporineae</taxon>
        <taxon>Didymellaceae</taxon>
        <taxon>Ascochyta</taxon>
    </lineage>
</organism>
<dbReference type="Gene3D" id="1.10.520.10">
    <property type="match status" value="1"/>
</dbReference>
<accession>A0A163BT83</accession>
<dbReference type="STRING" id="5454.A0A163BT83"/>
<sequence>MADLIQFAAKNAVVTCPLGPRIRTFVGCKDSSKANQDGLLPSINDSADQPIALFGAKTINPHKLVALLGAHTTSQQFFVDPKRASSPQDGTPATWDTLFYNQTLGLGPLPKAVMRFPSDVVLAQDSRTKVEWEKFSRGAQGQEHWNKDYSYSYIRFSLLGVNNINTLTECTKVLPMQNKSFRGAGDFVDHGVGGGMRGGWDWQRRNNFMFGITEPFSLACY</sequence>
<dbReference type="AlphaFoldDB" id="A0A163BT83"/>
<dbReference type="GO" id="GO:0042744">
    <property type="term" value="P:hydrogen peroxide catabolic process"/>
    <property type="evidence" value="ECO:0007669"/>
    <property type="project" value="TreeGrafter"/>
</dbReference>
<comment type="cofactor">
    <cofactor evidence="6 7">
        <name>Ca(2+)</name>
        <dbReference type="ChEBI" id="CHEBI:29108"/>
    </cofactor>
    <text evidence="6 7">Binds 2 calcium ions per subunit.</text>
</comment>
<comment type="cofactor">
    <cofactor evidence="6">
        <name>heme b</name>
        <dbReference type="ChEBI" id="CHEBI:60344"/>
    </cofactor>
    <text evidence="6">Binds 1 heme b (iron(II)-protoporphyrin IX) group per subunit.</text>
</comment>
<evidence type="ECO:0000256" key="5">
    <source>
        <dbReference type="ARBA" id="ARBA00023180"/>
    </source>
</evidence>
<evidence type="ECO:0000256" key="4">
    <source>
        <dbReference type="ARBA" id="ARBA00023002"/>
    </source>
</evidence>
<dbReference type="InterPro" id="IPR002016">
    <property type="entry name" value="Haem_peroxidase"/>
</dbReference>
<dbReference type="GO" id="GO:0046872">
    <property type="term" value="F:metal ion binding"/>
    <property type="evidence" value="ECO:0007669"/>
    <property type="project" value="UniProtKB-UniRule"/>
</dbReference>
<feature type="binding site" evidence="6">
    <location>
        <position position="91"/>
    </location>
    <ligand>
        <name>Ca(2+)</name>
        <dbReference type="ChEBI" id="CHEBI:29108"/>
        <label>2</label>
    </ligand>
</feature>
<keyword evidence="10" id="KW-1185">Reference proteome</keyword>
<feature type="binding site" evidence="6">
    <location>
        <position position="72"/>
    </location>
    <ligand>
        <name>Ca(2+)</name>
        <dbReference type="ChEBI" id="CHEBI:29108"/>
        <label>2</label>
    </ligand>
</feature>